<organism evidence="10 11">
    <name type="scientific">Blautia hydrogenotrophica (strain DSM 10507 / JCM 14656 / S5a33)</name>
    <name type="common">Ruminococcus hydrogenotrophicus</name>
    <dbReference type="NCBI Taxonomy" id="476272"/>
    <lineage>
        <taxon>Bacteria</taxon>
        <taxon>Bacillati</taxon>
        <taxon>Bacillota</taxon>
        <taxon>Clostridia</taxon>
        <taxon>Lachnospirales</taxon>
        <taxon>Lachnospiraceae</taxon>
        <taxon>Blautia</taxon>
    </lineage>
</organism>
<evidence type="ECO:0000256" key="5">
    <source>
        <dbReference type="ARBA" id="ARBA00022833"/>
    </source>
</evidence>
<dbReference type="Pfam" id="PF00246">
    <property type="entry name" value="Peptidase_M14"/>
    <property type="match status" value="1"/>
</dbReference>
<evidence type="ECO:0000256" key="1">
    <source>
        <dbReference type="ARBA" id="ARBA00001947"/>
    </source>
</evidence>
<evidence type="ECO:0000256" key="6">
    <source>
        <dbReference type="ARBA" id="ARBA00023049"/>
    </source>
</evidence>
<comment type="similarity">
    <text evidence="2 7">Belongs to the peptidase M14 family.</text>
</comment>
<dbReference type="PATRIC" id="fig|476272.21.peg.3414"/>
<keyword evidence="5" id="KW-0862">Zinc</keyword>
<sequence length="333" mass="38417">MMSANADPNPAPRLVASLELREVLTVEGLQISTYESIYYQLRELSQRYRDFTRFRLIGQSHDERMIPMLEIGKGEQVLICTAGIYGREKRNTEFLVKMAEEYCQAYECSRLIERQYPVEELLDGTSICIVPLVNPDGYEISRRGFTAIGNPILRQMLKMLRQPHETWKCNARGVDLQGNFPTEGYQRHSIHDHAASENETRALLHVFQEYESVGYLDFRNKETVRRRSRNTLLLRYSKRGRKIARSLSRLSQMREKSQEMVPTYVGSSSLEYYSELTGNPAVAVETAEDQEIESARDFQEIYEELHTVPLEFLQSEGRGGEKPRKKLATGQTG</sequence>
<evidence type="ECO:0000259" key="9">
    <source>
        <dbReference type="PROSITE" id="PS52035"/>
    </source>
</evidence>
<comment type="caution">
    <text evidence="10">The sequence shown here is derived from an EMBL/GenBank/DDBJ whole genome shotgun (WGS) entry which is preliminary data.</text>
</comment>
<name>C0CHU3_BLAHS</name>
<evidence type="ECO:0000256" key="2">
    <source>
        <dbReference type="ARBA" id="ARBA00005988"/>
    </source>
</evidence>
<feature type="region of interest" description="Disordered" evidence="8">
    <location>
        <begin position="312"/>
        <end position="333"/>
    </location>
</feature>
<evidence type="ECO:0000256" key="7">
    <source>
        <dbReference type="PROSITE-ProRule" id="PRU01379"/>
    </source>
</evidence>
<dbReference type="PANTHER" id="PTHR11705:SF143">
    <property type="entry name" value="SLL0236 PROTEIN"/>
    <property type="match status" value="1"/>
</dbReference>
<dbReference type="GO" id="GO:0008270">
    <property type="term" value="F:zinc ion binding"/>
    <property type="evidence" value="ECO:0007669"/>
    <property type="project" value="InterPro"/>
</dbReference>
<comment type="caution">
    <text evidence="7">Lacks conserved residue(s) required for the propagation of feature annotation.</text>
</comment>
<dbReference type="GO" id="GO:0005615">
    <property type="term" value="C:extracellular space"/>
    <property type="evidence" value="ECO:0007669"/>
    <property type="project" value="TreeGrafter"/>
</dbReference>
<dbReference type="GO" id="GO:0004181">
    <property type="term" value="F:metallocarboxypeptidase activity"/>
    <property type="evidence" value="ECO:0007669"/>
    <property type="project" value="InterPro"/>
</dbReference>
<protein>
    <recommendedName>
        <fullName evidence="9">Peptidase M14 domain-containing protein</fullName>
    </recommendedName>
</protein>
<keyword evidence="11" id="KW-1185">Reference proteome</keyword>
<keyword evidence="4" id="KW-0378">Hydrolase</keyword>
<proteinExistence type="inferred from homology"/>
<dbReference type="AlphaFoldDB" id="C0CHU3"/>
<evidence type="ECO:0000256" key="8">
    <source>
        <dbReference type="SAM" id="MobiDB-lite"/>
    </source>
</evidence>
<dbReference type="EMBL" id="ACBZ01000015">
    <property type="protein sequence ID" value="EEG50693.1"/>
    <property type="molecule type" value="Genomic_DNA"/>
</dbReference>
<dbReference type="PROSITE" id="PS52035">
    <property type="entry name" value="PEPTIDASE_M14"/>
    <property type="match status" value="1"/>
</dbReference>
<reference evidence="10 11" key="1">
    <citation type="submission" date="2009-01" db="EMBL/GenBank/DDBJ databases">
        <authorList>
            <person name="Fulton L."/>
            <person name="Clifton S."/>
            <person name="Fulton B."/>
            <person name="Xu J."/>
            <person name="Minx P."/>
            <person name="Pepin K.H."/>
            <person name="Johnson M."/>
            <person name="Bhonagiri V."/>
            <person name="Nash W.E."/>
            <person name="Mardis E.R."/>
            <person name="Wilson R.K."/>
        </authorList>
    </citation>
    <scope>NUCLEOTIDE SEQUENCE [LARGE SCALE GENOMIC DNA]</scope>
    <source>
        <strain evidence="11">DSM 10507 / JCM 14656 / S5a33</strain>
    </source>
</reference>
<dbReference type="HOGENOM" id="CLU_833321_0_0_9"/>
<dbReference type="InterPro" id="IPR000834">
    <property type="entry name" value="Peptidase_M14"/>
</dbReference>
<reference evidence="10 11" key="2">
    <citation type="submission" date="2009-02" db="EMBL/GenBank/DDBJ databases">
        <title>Draft genome sequence of Blautia hydrogenotrophica DSM 10507 (Ruminococcus hydrogenotrophicus DSM 10507).</title>
        <authorList>
            <person name="Sudarsanam P."/>
            <person name="Ley R."/>
            <person name="Guruge J."/>
            <person name="Turnbaugh P.J."/>
            <person name="Mahowald M."/>
            <person name="Liep D."/>
            <person name="Gordon J."/>
        </authorList>
    </citation>
    <scope>NUCLEOTIDE SEQUENCE [LARGE SCALE GENOMIC DNA]</scope>
    <source>
        <strain evidence="11">DSM 10507 / JCM 14656 / S5a33</strain>
    </source>
</reference>
<dbReference type="SMART" id="SM00631">
    <property type="entry name" value="Zn_pept"/>
    <property type="match status" value="1"/>
</dbReference>
<gene>
    <name evidence="10" type="ORF">RUMHYD_00407</name>
</gene>
<evidence type="ECO:0000256" key="4">
    <source>
        <dbReference type="ARBA" id="ARBA00022801"/>
    </source>
</evidence>
<dbReference type="PANTHER" id="PTHR11705">
    <property type="entry name" value="PROTEASE FAMILY M14 CARBOXYPEPTIDASE A,B"/>
    <property type="match status" value="1"/>
</dbReference>
<dbReference type="SUPFAM" id="SSF53187">
    <property type="entry name" value="Zn-dependent exopeptidases"/>
    <property type="match status" value="1"/>
</dbReference>
<evidence type="ECO:0000313" key="11">
    <source>
        <dbReference type="Proteomes" id="UP000003100"/>
    </source>
</evidence>
<keyword evidence="3" id="KW-0645">Protease</keyword>
<feature type="domain" description="Peptidase M14" evidence="9">
    <location>
        <begin position="30"/>
        <end position="333"/>
    </location>
</feature>
<keyword evidence="6" id="KW-0482">Metalloprotease</keyword>
<evidence type="ECO:0000313" key="10">
    <source>
        <dbReference type="EMBL" id="EEG50693.1"/>
    </source>
</evidence>
<accession>C0CHU3</accession>
<dbReference type="Gene3D" id="3.40.630.10">
    <property type="entry name" value="Zn peptidases"/>
    <property type="match status" value="1"/>
</dbReference>
<comment type="cofactor">
    <cofactor evidence="1">
        <name>Zn(2+)</name>
        <dbReference type="ChEBI" id="CHEBI:29105"/>
    </cofactor>
</comment>
<dbReference type="Proteomes" id="UP000003100">
    <property type="component" value="Unassembled WGS sequence"/>
</dbReference>
<dbReference type="eggNOG" id="COG2866">
    <property type="taxonomic scope" value="Bacteria"/>
</dbReference>
<evidence type="ECO:0000256" key="3">
    <source>
        <dbReference type="ARBA" id="ARBA00022670"/>
    </source>
</evidence>
<dbReference type="GO" id="GO:0006508">
    <property type="term" value="P:proteolysis"/>
    <property type="evidence" value="ECO:0007669"/>
    <property type="project" value="UniProtKB-KW"/>
</dbReference>